<evidence type="ECO:0000313" key="18">
    <source>
        <dbReference type="EMBL" id="CAK1594814.1"/>
    </source>
</evidence>
<dbReference type="GO" id="GO:0047017">
    <property type="term" value="F:prostaglandin F synthase activity"/>
    <property type="evidence" value="ECO:0007669"/>
    <property type="project" value="TreeGrafter"/>
</dbReference>
<protein>
    <recommendedName>
        <fullName evidence="14">Prostamide/prostaglandin F synthase</fullName>
        <ecNumber evidence="13">1.11.1.20</ecNumber>
    </recommendedName>
    <alternativeName>
        <fullName evidence="15">Peroxiredoxin-like 2B</fullName>
    </alternativeName>
</protein>
<dbReference type="InterPro" id="IPR036249">
    <property type="entry name" value="Thioredoxin-like_sf"/>
</dbReference>
<keyword evidence="9" id="KW-0443">Lipid metabolism</keyword>
<dbReference type="EMBL" id="CAVLGL010000091">
    <property type="protein sequence ID" value="CAK1594814.1"/>
    <property type="molecule type" value="Genomic_DNA"/>
</dbReference>
<comment type="caution">
    <text evidence="18">The sequence shown here is derived from an EMBL/GenBank/DDBJ whole genome shotgun (WGS) entry which is preliminary data.</text>
</comment>
<keyword evidence="10" id="KW-0275">Fatty acid biosynthesis</keyword>
<evidence type="ECO:0000256" key="9">
    <source>
        <dbReference type="ARBA" id="ARBA00023098"/>
    </source>
</evidence>
<comment type="catalytic activity">
    <reaction evidence="17">
        <text>prostamide F2alpha + [thioredoxin]-disulfide = prostamide H2 + [thioredoxin]-dithiol</text>
        <dbReference type="Rhea" id="RHEA:26373"/>
        <dbReference type="Rhea" id="RHEA-COMP:10698"/>
        <dbReference type="Rhea" id="RHEA-COMP:10700"/>
        <dbReference type="ChEBI" id="CHEBI:29950"/>
        <dbReference type="ChEBI" id="CHEBI:50058"/>
        <dbReference type="ChEBI" id="CHEBI:53081"/>
        <dbReference type="ChEBI" id="CHEBI:53082"/>
        <dbReference type="EC" id="1.11.1.20"/>
    </reaction>
</comment>
<keyword evidence="8" id="KW-0560">Oxidoreductase</keyword>
<evidence type="ECO:0000256" key="7">
    <source>
        <dbReference type="ARBA" id="ARBA00022857"/>
    </source>
</evidence>
<keyword evidence="2" id="KW-0963">Cytoplasm</keyword>
<evidence type="ECO:0000256" key="12">
    <source>
        <dbReference type="ARBA" id="ARBA00037965"/>
    </source>
</evidence>
<evidence type="ECO:0000256" key="16">
    <source>
        <dbReference type="ARBA" id="ARBA00047917"/>
    </source>
</evidence>
<comment type="function">
    <text evidence="11">Catalyzes the reduction of prostaglandin-ethanolamide H(2) (prostamide H(2)) to prostamide F(2alpha) with NADPH as proton donor. Also able to reduce prostaglandin H(2) to prostaglandin F(2alpha).</text>
</comment>
<evidence type="ECO:0000256" key="5">
    <source>
        <dbReference type="ARBA" id="ARBA00022585"/>
    </source>
</evidence>
<evidence type="ECO:0000256" key="11">
    <source>
        <dbReference type="ARBA" id="ARBA00037117"/>
    </source>
</evidence>
<keyword evidence="3" id="KW-0644">Prostaglandin metabolism</keyword>
<dbReference type="Gene3D" id="3.40.30.10">
    <property type="entry name" value="Glutaredoxin"/>
    <property type="match status" value="1"/>
</dbReference>
<keyword evidence="5" id="KW-0643">Prostaglandin biosynthesis</keyword>
<evidence type="ECO:0000256" key="6">
    <source>
        <dbReference type="ARBA" id="ARBA00022832"/>
    </source>
</evidence>
<dbReference type="GO" id="GO:0005829">
    <property type="term" value="C:cytosol"/>
    <property type="evidence" value="ECO:0007669"/>
    <property type="project" value="UniProtKB-SubCell"/>
</dbReference>
<evidence type="ECO:0000256" key="10">
    <source>
        <dbReference type="ARBA" id="ARBA00023160"/>
    </source>
</evidence>
<keyword evidence="7" id="KW-0521">NADP</keyword>
<keyword evidence="4" id="KW-0444">Lipid biosynthesis</keyword>
<dbReference type="FunFam" id="3.40.30.10:FF:000243">
    <property type="entry name" value="Prostamide/prostaglandin F synthase"/>
    <property type="match status" value="1"/>
</dbReference>
<comment type="subcellular location">
    <subcellularLocation>
        <location evidence="1">Cytoplasm</location>
        <location evidence="1">Cytosol</location>
    </subcellularLocation>
</comment>
<comment type="catalytic activity">
    <reaction evidence="16">
        <text>prostaglandin H2 + [thioredoxin]-dithiol = prostaglandin F2alpha + [thioredoxin]-disulfide</text>
        <dbReference type="Rhea" id="RHEA:28214"/>
        <dbReference type="Rhea" id="RHEA-COMP:10698"/>
        <dbReference type="Rhea" id="RHEA-COMP:10700"/>
        <dbReference type="ChEBI" id="CHEBI:29950"/>
        <dbReference type="ChEBI" id="CHEBI:50058"/>
        <dbReference type="ChEBI" id="CHEBI:57404"/>
        <dbReference type="ChEBI" id="CHEBI:57405"/>
        <dbReference type="EC" id="1.11.1.20"/>
    </reaction>
</comment>
<reference evidence="18 19" key="1">
    <citation type="submission" date="2023-11" db="EMBL/GenBank/DDBJ databases">
        <authorList>
            <person name="Hedman E."/>
            <person name="Englund M."/>
            <person name="Stromberg M."/>
            <person name="Nyberg Akerstrom W."/>
            <person name="Nylinder S."/>
            <person name="Jareborg N."/>
            <person name="Kallberg Y."/>
            <person name="Kronander E."/>
        </authorList>
    </citation>
    <scope>NUCLEOTIDE SEQUENCE [LARGE SCALE GENOMIC DNA]</scope>
</reference>
<organism evidence="18 19">
    <name type="scientific">Parnassius mnemosyne</name>
    <name type="common">clouded apollo</name>
    <dbReference type="NCBI Taxonomy" id="213953"/>
    <lineage>
        <taxon>Eukaryota</taxon>
        <taxon>Metazoa</taxon>
        <taxon>Ecdysozoa</taxon>
        <taxon>Arthropoda</taxon>
        <taxon>Hexapoda</taxon>
        <taxon>Insecta</taxon>
        <taxon>Pterygota</taxon>
        <taxon>Neoptera</taxon>
        <taxon>Endopterygota</taxon>
        <taxon>Lepidoptera</taxon>
        <taxon>Glossata</taxon>
        <taxon>Ditrysia</taxon>
        <taxon>Papilionoidea</taxon>
        <taxon>Papilionidae</taxon>
        <taxon>Parnassiinae</taxon>
        <taxon>Parnassini</taxon>
        <taxon>Parnassius</taxon>
        <taxon>Driopa</taxon>
    </lineage>
</organism>
<dbReference type="CDD" id="cd02970">
    <property type="entry name" value="PRX_like2"/>
    <property type="match status" value="1"/>
</dbReference>
<name>A0AAV1LKP0_9NEOP</name>
<evidence type="ECO:0000313" key="19">
    <source>
        <dbReference type="Proteomes" id="UP001314205"/>
    </source>
</evidence>
<dbReference type="AlphaFoldDB" id="A0AAV1LKP0"/>
<evidence type="ECO:0000256" key="3">
    <source>
        <dbReference type="ARBA" id="ARBA00022501"/>
    </source>
</evidence>
<proteinExistence type="inferred from homology"/>
<evidence type="ECO:0000256" key="15">
    <source>
        <dbReference type="ARBA" id="ARBA00041838"/>
    </source>
</evidence>
<evidence type="ECO:0000256" key="4">
    <source>
        <dbReference type="ARBA" id="ARBA00022516"/>
    </source>
</evidence>
<evidence type="ECO:0000256" key="8">
    <source>
        <dbReference type="ARBA" id="ARBA00023002"/>
    </source>
</evidence>
<dbReference type="Proteomes" id="UP001314205">
    <property type="component" value="Unassembled WGS sequence"/>
</dbReference>
<keyword evidence="19" id="KW-1185">Reference proteome</keyword>
<dbReference type="PANTHER" id="PTHR28630:SF29">
    <property type="entry name" value="PROSTAMIDE_PROSTAGLANDIN F SYNTHASE"/>
    <property type="match status" value="1"/>
</dbReference>
<sequence>MSVEINSIKSHKVRSIPSGEVQELASFWQDQDVAIIFFRRWGCMLCRLWAKEISEIAPILKKHNIRLIGVGVESANSKEFLENKYFDGELYHVEDISTYQTLGFKRFNVISIITSLFWKQSREAIAKGKGMGLGGDFKGDWVQTGGALLVERGGKVLRHFIQTGPADHLTNQEILKHFNLEKEYNEETMANKDRENLTCNRSSPKSSLKIRFGPLAPIHAIWSDRRCKQSKV</sequence>
<gene>
    <name evidence="18" type="ORF">PARMNEM_LOCUS14389</name>
</gene>
<evidence type="ECO:0000256" key="2">
    <source>
        <dbReference type="ARBA" id="ARBA00022490"/>
    </source>
</evidence>
<evidence type="ECO:0000256" key="1">
    <source>
        <dbReference type="ARBA" id="ARBA00004514"/>
    </source>
</evidence>
<dbReference type="EC" id="1.11.1.20" evidence="13"/>
<dbReference type="InterPro" id="IPR032801">
    <property type="entry name" value="PXL2A/B/C"/>
</dbReference>
<keyword evidence="6" id="KW-0276">Fatty acid metabolism</keyword>
<evidence type="ECO:0000256" key="14">
    <source>
        <dbReference type="ARBA" id="ARBA00040768"/>
    </source>
</evidence>
<evidence type="ECO:0000256" key="17">
    <source>
        <dbReference type="ARBA" id="ARBA00048626"/>
    </source>
</evidence>
<dbReference type="SUPFAM" id="SSF52833">
    <property type="entry name" value="Thioredoxin-like"/>
    <property type="match status" value="1"/>
</dbReference>
<dbReference type="GO" id="GO:0001516">
    <property type="term" value="P:prostaglandin biosynthetic process"/>
    <property type="evidence" value="ECO:0007669"/>
    <property type="project" value="UniProtKB-KW"/>
</dbReference>
<evidence type="ECO:0000256" key="13">
    <source>
        <dbReference type="ARBA" id="ARBA00039126"/>
    </source>
</evidence>
<accession>A0AAV1LKP0</accession>
<comment type="similarity">
    <text evidence="12">Belongs to the peroxiredoxin-like PRXL2 family. Prostamide/prostaglandin F synthase subfamily.</text>
</comment>
<dbReference type="Pfam" id="PF13911">
    <property type="entry name" value="AhpC-TSA_2"/>
    <property type="match status" value="1"/>
</dbReference>
<dbReference type="PANTHER" id="PTHR28630">
    <property type="match status" value="1"/>
</dbReference>